<evidence type="ECO:0000313" key="1">
    <source>
        <dbReference type="EMBL" id="EEQ49254.1"/>
    </source>
</evidence>
<dbReference type="STRING" id="638302.HMPREF0908_0570"/>
<dbReference type="AlphaFoldDB" id="C4V1W7"/>
<gene>
    <name evidence="1" type="ORF">HMPREF0908_0570</name>
</gene>
<name>C4V1W7_9FIRM</name>
<dbReference type="EMBL" id="ACLA01000006">
    <property type="protein sequence ID" value="EEQ49254.1"/>
    <property type="molecule type" value="Genomic_DNA"/>
</dbReference>
<sequence length="54" mass="5822">MPRKGEEGIFWCKISLGFVCYEGLFVVPSGASDGSSFIILYGRALAFAGLALYI</sequence>
<comment type="caution">
    <text evidence="1">The sequence shown here is derived from an EMBL/GenBank/DDBJ whole genome shotgun (WGS) entry which is preliminary data.</text>
</comment>
<dbReference type="Proteomes" id="UP000005309">
    <property type="component" value="Unassembled WGS sequence"/>
</dbReference>
<reference evidence="1 2" key="1">
    <citation type="submission" date="2009-04" db="EMBL/GenBank/DDBJ databases">
        <authorList>
            <person name="Qin X."/>
            <person name="Bachman B."/>
            <person name="Battles P."/>
            <person name="Bell A."/>
            <person name="Bess C."/>
            <person name="Bickham C."/>
            <person name="Chaboub L."/>
            <person name="Chen D."/>
            <person name="Coyle M."/>
            <person name="Deiros D.R."/>
            <person name="Dinh H."/>
            <person name="Forbes L."/>
            <person name="Fowler G."/>
            <person name="Francisco L."/>
            <person name="Fu Q."/>
            <person name="Gubbala S."/>
            <person name="Hale W."/>
            <person name="Han Y."/>
            <person name="Hemphill L."/>
            <person name="Highlander S.K."/>
            <person name="Hirani K."/>
            <person name="Hogues M."/>
            <person name="Jackson L."/>
            <person name="Jakkamsetti A."/>
            <person name="Javaid M."/>
            <person name="Jiang H."/>
            <person name="Korchina V."/>
            <person name="Kovar C."/>
            <person name="Lara F."/>
            <person name="Lee S."/>
            <person name="Mata R."/>
            <person name="Mathew T."/>
            <person name="Moen C."/>
            <person name="Morales K."/>
            <person name="Munidasa M."/>
            <person name="Nazareth L."/>
            <person name="Ngo R."/>
            <person name="Nguyen L."/>
            <person name="Okwuonu G."/>
            <person name="Ongeri F."/>
            <person name="Patil S."/>
            <person name="Petrosino J."/>
            <person name="Pham C."/>
            <person name="Pham P."/>
            <person name="Pu L.-L."/>
            <person name="Puazo M."/>
            <person name="Raj R."/>
            <person name="Reid J."/>
            <person name="Rouhana J."/>
            <person name="Saada N."/>
            <person name="Shang Y."/>
            <person name="Simmons D."/>
            <person name="Thornton R."/>
            <person name="Warren J."/>
            <person name="Weissenberger G."/>
            <person name="Zhang J."/>
            <person name="Zhang L."/>
            <person name="Zhou C."/>
            <person name="Zhu D."/>
            <person name="Muzny D."/>
            <person name="Worley K."/>
            <person name="Gibbs R."/>
        </authorList>
    </citation>
    <scope>NUCLEOTIDE SEQUENCE [LARGE SCALE GENOMIC DNA]</scope>
    <source>
        <strain evidence="1 2">ATCC 43531</strain>
    </source>
</reference>
<proteinExistence type="predicted"/>
<evidence type="ECO:0000313" key="2">
    <source>
        <dbReference type="Proteomes" id="UP000005309"/>
    </source>
</evidence>
<organism evidence="1 2">
    <name type="scientific">Selenomonas flueggei ATCC 43531</name>
    <dbReference type="NCBI Taxonomy" id="638302"/>
    <lineage>
        <taxon>Bacteria</taxon>
        <taxon>Bacillati</taxon>
        <taxon>Bacillota</taxon>
        <taxon>Negativicutes</taxon>
        <taxon>Selenomonadales</taxon>
        <taxon>Selenomonadaceae</taxon>
        <taxon>Selenomonas</taxon>
    </lineage>
</organism>
<keyword evidence="2" id="KW-1185">Reference proteome</keyword>
<protein>
    <submittedName>
        <fullName evidence="1">Uncharacterized protein</fullName>
    </submittedName>
</protein>
<dbReference type="HOGENOM" id="CLU_3047916_0_0_9"/>
<accession>C4V1W7</accession>